<organism evidence="1 2">
    <name type="scientific">Grimontia kaedaensis</name>
    <dbReference type="NCBI Taxonomy" id="2872157"/>
    <lineage>
        <taxon>Bacteria</taxon>
        <taxon>Pseudomonadati</taxon>
        <taxon>Pseudomonadota</taxon>
        <taxon>Gammaproteobacteria</taxon>
        <taxon>Vibrionales</taxon>
        <taxon>Vibrionaceae</taxon>
        <taxon>Grimontia</taxon>
    </lineage>
</organism>
<protein>
    <submittedName>
        <fullName evidence="1">GpE family phage tail protein</fullName>
    </submittedName>
</protein>
<accession>A0ABY4WR59</accession>
<sequence>MLADLAAVFHWPPSELWALDLSDIRRWHQEAKLRTGGSHG</sequence>
<dbReference type="Pfam" id="PF06528">
    <property type="entry name" value="Phage_P2_GpE"/>
    <property type="match status" value="1"/>
</dbReference>
<dbReference type="EMBL" id="CP082275">
    <property type="protein sequence ID" value="USH01054.1"/>
    <property type="molecule type" value="Genomic_DNA"/>
</dbReference>
<evidence type="ECO:0000313" key="1">
    <source>
        <dbReference type="EMBL" id="USH01054.1"/>
    </source>
</evidence>
<dbReference type="InterPro" id="IPR009493">
    <property type="entry name" value="P2_GpE"/>
</dbReference>
<evidence type="ECO:0000313" key="2">
    <source>
        <dbReference type="Proteomes" id="UP001056255"/>
    </source>
</evidence>
<name>A0ABY4WR59_9GAMM</name>
<gene>
    <name evidence="1" type="ORF">K6Q96_08880</name>
</gene>
<reference evidence="1" key="1">
    <citation type="submission" date="2021-08" db="EMBL/GenBank/DDBJ databases">
        <authorList>
            <person name="Sakaguchi M."/>
            <person name="Kikuchi T."/>
            <person name="Urbanczyk H."/>
        </authorList>
    </citation>
    <scope>NUCLEOTIDE SEQUENCE</scope>
    <source>
        <strain evidence="1">020920N</strain>
    </source>
</reference>
<dbReference type="Proteomes" id="UP001056255">
    <property type="component" value="Chromosome I"/>
</dbReference>
<proteinExistence type="predicted"/>
<dbReference type="RefSeq" id="WP_353621764.1">
    <property type="nucleotide sequence ID" value="NZ_CP082275.1"/>
</dbReference>
<keyword evidence="2" id="KW-1185">Reference proteome</keyword>